<keyword evidence="1" id="KW-0472">Membrane</keyword>
<dbReference type="PANTHER" id="PTHR23028">
    <property type="entry name" value="ACETYLTRANSFERASE"/>
    <property type="match status" value="1"/>
</dbReference>
<evidence type="ECO:0000259" key="2">
    <source>
        <dbReference type="Pfam" id="PF01757"/>
    </source>
</evidence>
<dbReference type="InterPro" id="IPR050879">
    <property type="entry name" value="Acyltransferase_3"/>
</dbReference>
<dbReference type="AlphaFoldDB" id="A0A8S8X8B2"/>
<feature type="transmembrane region" description="Helical" evidence="1">
    <location>
        <begin position="176"/>
        <end position="196"/>
    </location>
</feature>
<name>A0A8S8X8B2_9PROT</name>
<keyword evidence="1" id="KW-1133">Transmembrane helix</keyword>
<keyword evidence="3" id="KW-0808">Transferase</keyword>
<dbReference type="RefSeq" id="WP_420241099.1">
    <property type="nucleotide sequence ID" value="NZ_BOPV01000001.1"/>
</dbReference>
<sequence length="374" mass="41426">MSTDTKTGHLNALTGLRGIAAWWVALYHFRFEFPAGMPDWALPLVSRGYLAVDLFFILSGFILALNYANKVGTLESGTVRAFLIARVARIWPLHAVMSVLFLINPIAILFFSTQKSLAGRYPFDHWVMGLFLVQNWGFTTKMDWNVPAWSISTEWAAYLLFPLLVAFAWRVARTRFAAAVGVITMLILTALVFNALGARSVDHDIPKYGLVRCLLEFTTGLFLYRAWSLGRVVPMVHVALALVAACAIAAFAMGAGPDWLFLPTAFVATIVLLATGKGPARILAWGPILFLGEISYSTYLAHWFVRDWTKFLVMDHYGATLPLFVFLGATFVASVALFYGVEKPGRSWMRKALTKRIGGVSPVPTPRIEVDPAV</sequence>
<dbReference type="PANTHER" id="PTHR23028:SF53">
    <property type="entry name" value="ACYL_TRANSF_3 DOMAIN-CONTAINING PROTEIN"/>
    <property type="match status" value="1"/>
</dbReference>
<keyword evidence="1" id="KW-0812">Transmembrane</keyword>
<feature type="domain" description="Acyltransferase 3" evidence="2">
    <location>
        <begin position="11"/>
        <end position="338"/>
    </location>
</feature>
<feature type="transmembrane region" description="Helical" evidence="1">
    <location>
        <begin position="208"/>
        <end position="227"/>
    </location>
</feature>
<feature type="transmembrane region" description="Helical" evidence="1">
    <location>
        <begin position="90"/>
        <end position="111"/>
    </location>
</feature>
<reference evidence="3" key="1">
    <citation type="submission" date="2021-02" db="EMBL/GenBank/DDBJ databases">
        <title>Genome sequence of Rhodospirillales sp. strain TMPK1 isolated from soil.</title>
        <authorList>
            <person name="Nakai R."/>
            <person name="Kusada H."/>
            <person name="Tamaki H."/>
        </authorList>
    </citation>
    <scope>NUCLEOTIDE SEQUENCE</scope>
    <source>
        <strain evidence="3">TMPK1</strain>
    </source>
</reference>
<dbReference type="GO" id="GO:0009103">
    <property type="term" value="P:lipopolysaccharide biosynthetic process"/>
    <property type="evidence" value="ECO:0007669"/>
    <property type="project" value="TreeGrafter"/>
</dbReference>
<keyword evidence="3" id="KW-0012">Acyltransferase</keyword>
<proteinExistence type="predicted"/>
<evidence type="ECO:0000313" key="3">
    <source>
        <dbReference type="EMBL" id="GIL38142.1"/>
    </source>
</evidence>
<dbReference type="EMBL" id="BOPV01000001">
    <property type="protein sequence ID" value="GIL38142.1"/>
    <property type="molecule type" value="Genomic_DNA"/>
</dbReference>
<evidence type="ECO:0000313" key="4">
    <source>
        <dbReference type="Proteomes" id="UP000681075"/>
    </source>
</evidence>
<organism evidence="3 4">
    <name type="scientific">Roseiterribacter gracilis</name>
    <dbReference type="NCBI Taxonomy" id="2812848"/>
    <lineage>
        <taxon>Bacteria</taxon>
        <taxon>Pseudomonadati</taxon>
        <taxon>Pseudomonadota</taxon>
        <taxon>Alphaproteobacteria</taxon>
        <taxon>Rhodospirillales</taxon>
        <taxon>Roseiterribacteraceae</taxon>
        <taxon>Roseiterribacter</taxon>
    </lineage>
</organism>
<evidence type="ECO:0000256" key="1">
    <source>
        <dbReference type="SAM" id="Phobius"/>
    </source>
</evidence>
<feature type="transmembrane region" description="Helical" evidence="1">
    <location>
        <begin position="282"/>
        <end position="305"/>
    </location>
</feature>
<dbReference type="GO" id="GO:0016747">
    <property type="term" value="F:acyltransferase activity, transferring groups other than amino-acyl groups"/>
    <property type="evidence" value="ECO:0007669"/>
    <property type="project" value="InterPro"/>
</dbReference>
<feature type="transmembrane region" description="Helical" evidence="1">
    <location>
        <begin position="148"/>
        <end position="169"/>
    </location>
</feature>
<accession>A0A8S8X8B2</accession>
<protein>
    <submittedName>
        <fullName evidence="3">Acyltransferase</fullName>
    </submittedName>
</protein>
<feature type="transmembrane region" description="Helical" evidence="1">
    <location>
        <begin position="317"/>
        <end position="341"/>
    </location>
</feature>
<feature type="transmembrane region" description="Helical" evidence="1">
    <location>
        <begin position="259"/>
        <end position="275"/>
    </location>
</feature>
<dbReference type="Pfam" id="PF01757">
    <property type="entry name" value="Acyl_transf_3"/>
    <property type="match status" value="1"/>
</dbReference>
<gene>
    <name evidence="3" type="ORF">TMPK1_03790</name>
</gene>
<feature type="transmembrane region" description="Helical" evidence="1">
    <location>
        <begin position="49"/>
        <end position="69"/>
    </location>
</feature>
<dbReference type="GO" id="GO:0016020">
    <property type="term" value="C:membrane"/>
    <property type="evidence" value="ECO:0007669"/>
    <property type="project" value="TreeGrafter"/>
</dbReference>
<keyword evidence="4" id="KW-1185">Reference proteome</keyword>
<feature type="transmembrane region" description="Helical" evidence="1">
    <location>
        <begin position="234"/>
        <end position="253"/>
    </location>
</feature>
<dbReference type="Proteomes" id="UP000681075">
    <property type="component" value="Unassembled WGS sequence"/>
</dbReference>
<dbReference type="InterPro" id="IPR002656">
    <property type="entry name" value="Acyl_transf_3_dom"/>
</dbReference>
<comment type="caution">
    <text evidence="3">The sequence shown here is derived from an EMBL/GenBank/DDBJ whole genome shotgun (WGS) entry which is preliminary data.</text>
</comment>
<feature type="transmembrane region" description="Helical" evidence="1">
    <location>
        <begin position="12"/>
        <end position="29"/>
    </location>
</feature>